<dbReference type="PANTHER" id="PTHR21228:SF40">
    <property type="entry name" value="LD45607P"/>
    <property type="match status" value="1"/>
</dbReference>
<proteinExistence type="predicted"/>
<reference evidence="2" key="1">
    <citation type="submission" date="2014-01" db="EMBL/GenBank/DDBJ databases">
        <authorList>
            <person name="Aslett M."/>
        </authorList>
    </citation>
    <scope>NUCLEOTIDE SEQUENCE</scope>
    <source>
        <strain evidence="2">CDC</strain>
    </source>
</reference>
<dbReference type="GO" id="GO:0035770">
    <property type="term" value="C:ribonucleoprotein granule"/>
    <property type="evidence" value="ECO:0007669"/>
    <property type="project" value="TreeGrafter"/>
</dbReference>
<keyword evidence="3" id="KW-1185">Reference proteome</keyword>
<dbReference type="InterPro" id="IPR050870">
    <property type="entry name" value="FAST_kinase"/>
</dbReference>
<evidence type="ECO:0000256" key="1">
    <source>
        <dbReference type="SAM" id="MobiDB-lite"/>
    </source>
</evidence>
<dbReference type="Proteomes" id="UP000027581">
    <property type="component" value="Unassembled WGS sequence"/>
</dbReference>
<evidence type="ECO:0000313" key="2">
    <source>
        <dbReference type="EMBL" id="CDO64213.1"/>
    </source>
</evidence>
<dbReference type="PhylomeDB" id="A0A060RS11"/>
<dbReference type="GO" id="GO:0003723">
    <property type="term" value="F:RNA binding"/>
    <property type="evidence" value="ECO:0007669"/>
    <property type="project" value="TreeGrafter"/>
</dbReference>
<organism evidence="2 3">
    <name type="scientific">Plasmodium reichenowi</name>
    <dbReference type="NCBI Taxonomy" id="5854"/>
    <lineage>
        <taxon>Eukaryota</taxon>
        <taxon>Sar</taxon>
        <taxon>Alveolata</taxon>
        <taxon>Apicomplexa</taxon>
        <taxon>Aconoidasida</taxon>
        <taxon>Haemosporida</taxon>
        <taxon>Plasmodiidae</taxon>
        <taxon>Plasmodium</taxon>
        <taxon>Plasmodium (Laverania)</taxon>
    </lineage>
</organism>
<dbReference type="GO" id="GO:0044528">
    <property type="term" value="P:regulation of mitochondrial mRNA stability"/>
    <property type="evidence" value="ECO:0007669"/>
    <property type="project" value="TreeGrafter"/>
</dbReference>
<dbReference type="GO" id="GO:0005759">
    <property type="term" value="C:mitochondrial matrix"/>
    <property type="evidence" value="ECO:0007669"/>
    <property type="project" value="TreeGrafter"/>
</dbReference>
<dbReference type="PANTHER" id="PTHR21228">
    <property type="entry name" value="FAST LEU-RICH DOMAIN-CONTAINING"/>
    <property type="match status" value="1"/>
</dbReference>
<accession>A0A060RS11</accession>
<gene>
    <name evidence="2" type="ORF">PRCDC_0913300</name>
</gene>
<protein>
    <submittedName>
        <fullName evidence="2">Uncharacterized protein</fullName>
    </submittedName>
</protein>
<dbReference type="EMBL" id="HG810770">
    <property type="protein sequence ID" value="CDO64213.1"/>
    <property type="molecule type" value="Genomic_DNA"/>
</dbReference>
<dbReference type="GO" id="GO:0000963">
    <property type="term" value="P:mitochondrial RNA processing"/>
    <property type="evidence" value="ECO:0007669"/>
    <property type="project" value="TreeGrafter"/>
</dbReference>
<dbReference type="VEuPathDB" id="PlasmoDB:PRCDC_0913300"/>
<dbReference type="AlphaFoldDB" id="A0A060RS11"/>
<sequence length="719" mass="84938">MLNIRIKILNNVLRNHTGIFYFSLINKKDVSYDTLAGIPWMSHSRITKITERVCEEGPYDKITWEKLSERIHKISDSFNMKEIGRILYAYSKVRYRDIRIIYKLIEHIKNKEISNIDLLSCAHVCHALNNLNYVDKNLFEIFLNKIKNIKIIDMNSVINSIVSKSNTCNNYSFPIVLILSAYTKHCNDSHMRKHSLELLIYFLEHFNKYKKECTPQGLAMLLNSFSQIMKPSPEFFREEQEELKKISVDEYKKDHLFMNHDDNTVSKLFIKNKLIHINYKNNNVRSEDCLKMDKAKKNLQEGTFGVGEYVNVVSHEITDKKNNNMNNNNNNNNDGYNDDGYNNDSYNNDSYNNDSFNNDSYNNILNTCVKDPNYNSTHDENICSERHNYIDMLTMKEKKDVLNKLFLMLLFEITKRIDKMNTQSLSLIINSCCRIFYEKPIEFLHIISEEINKKLHLTTIRHLSLIINGYIKMNIHNPIYIDNIFKEIQKKIYSCDEKQLCFILNSMVKYKNKNENIISNINAKFILNIRKMNISTLCNILYYYTKLNISNDDIINLYQIYLKKRIDTASIHHLALSAYVFSKNKIKNELVYIILKKALHILQKEKTIHIINNEYIIKDILILINSMSALDIYSETLGTYLYYIINGNKNLIGQTNKIDDQLKEHKQFYDKNEVEDTKDIKKSILFLNDDIKNKIRSKNIYLSIKSLMLYKDKIQKCQM</sequence>
<feature type="compositionally biased region" description="Low complexity" evidence="1">
    <location>
        <begin position="323"/>
        <end position="349"/>
    </location>
</feature>
<dbReference type="VEuPathDB" id="PlasmoDB:PRG01_0922700"/>
<evidence type="ECO:0000313" key="3">
    <source>
        <dbReference type="Proteomes" id="UP000027581"/>
    </source>
</evidence>
<name>A0A060RS11_PLARE</name>
<feature type="region of interest" description="Disordered" evidence="1">
    <location>
        <begin position="318"/>
        <end position="349"/>
    </location>
</feature>
<reference evidence="2" key="2">
    <citation type="submission" date="2014-05" db="EMBL/GenBank/DDBJ databases">
        <title>The genome sequences of chimpanzee malaria parasites reveal the path to human adaptation.</title>
        <authorList>
            <person name="Otto T.D."/>
            <person name="Rayner J.C."/>
            <person name="Boehme U."/>
            <person name="Pain A."/>
            <person name="Spottiswoode N."/>
            <person name="Sanders M."/>
            <person name="Quail M."/>
            <person name="Ollomo B."/>
            <person name="Renaud F."/>
            <person name="Thomas A.W."/>
            <person name="Prugnolle F."/>
            <person name="Conway D.J."/>
            <person name="Newbold C."/>
            <person name="Berriman M."/>
        </authorList>
    </citation>
    <scope>NUCLEOTIDE SEQUENCE [LARGE SCALE GENOMIC DNA]</scope>
    <source>
        <strain evidence="2">CDC</strain>
    </source>
</reference>